<feature type="coiled-coil region" evidence="1">
    <location>
        <begin position="313"/>
        <end position="340"/>
    </location>
</feature>
<dbReference type="Proteomes" id="UP000050864">
    <property type="component" value="Unassembled WGS sequence"/>
</dbReference>
<gene>
    <name evidence="3" type="ORF">ABB26_16540</name>
</gene>
<dbReference type="RefSeq" id="WP_057635811.1">
    <property type="nucleotide sequence ID" value="NZ_LDJI01000032.1"/>
</dbReference>
<evidence type="ECO:0000313" key="4">
    <source>
        <dbReference type="Proteomes" id="UP000050864"/>
    </source>
</evidence>
<keyword evidence="2" id="KW-0472">Membrane</keyword>
<proteinExistence type="predicted"/>
<keyword evidence="4" id="KW-1185">Reference proteome</keyword>
<protein>
    <submittedName>
        <fullName evidence="3">Uncharacterized protein</fullName>
    </submittedName>
</protein>
<evidence type="ECO:0000256" key="2">
    <source>
        <dbReference type="SAM" id="Phobius"/>
    </source>
</evidence>
<evidence type="ECO:0000313" key="3">
    <source>
        <dbReference type="EMBL" id="KRG62438.1"/>
    </source>
</evidence>
<name>A0A0R0BZ13_9GAMM</name>
<evidence type="ECO:0000256" key="1">
    <source>
        <dbReference type="SAM" id="Coils"/>
    </source>
</evidence>
<dbReference type="PATRIC" id="fig|405444.3.peg.2560"/>
<dbReference type="AlphaFoldDB" id="A0A0R0BZ13"/>
<keyword evidence="2" id="KW-0812">Transmembrane</keyword>
<accession>A0A0R0BZ13</accession>
<feature type="coiled-coil region" evidence="1">
    <location>
        <begin position="85"/>
        <end position="119"/>
    </location>
</feature>
<dbReference type="EMBL" id="LDJI01000032">
    <property type="protein sequence ID" value="KRG62438.1"/>
    <property type="molecule type" value="Genomic_DNA"/>
</dbReference>
<organism evidence="3 4">
    <name type="scientific">Stenotrophomonas humi</name>
    <dbReference type="NCBI Taxonomy" id="405444"/>
    <lineage>
        <taxon>Bacteria</taxon>
        <taxon>Pseudomonadati</taxon>
        <taxon>Pseudomonadota</taxon>
        <taxon>Gammaproteobacteria</taxon>
        <taxon>Lysobacterales</taxon>
        <taxon>Lysobacteraceae</taxon>
        <taxon>Stenotrophomonas</taxon>
    </lineage>
</organism>
<keyword evidence="2" id="KW-1133">Transmembrane helix</keyword>
<keyword evidence="1" id="KW-0175">Coiled coil</keyword>
<sequence>MSNQVWVVILVVIVVVAALAGFFMARLFRSTDRSIGAAAAVAGAGVNAVAGIGNEAIATIKPLTESTAQVIAGIGDVTKGAGAMVNTLVERLKNKQKERVQLATENAALLAEVERLKSRQVNAGAIERQLQVAFFSIEGQFTSFKQKLCSAADGGLLGLERSTSREYVGVVDATYVMKIGIDLKKLGFELKKGSKVVYVHGAHEAENIGFTDLKLDRRFVEGRTVFNKSALRGKSVEILPADDDLLSDVNQHFGEVLDQIQNSQLASSLAEANEKIAMGFFNALMGGGRYEFIAKREHMDERLSFEQLCEAINGELSRQIEELEANRMSAVSKAEHLDAEILEMAVLSHCETVPAARHF</sequence>
<reference evidence="3 4" key="1">
    <citation type="submission" date="2015-05" db="EMBL/GenBank/DDBJ databases">
        <title>Genome sequencing and analysis of members of genus Stenotrophomonas.</title>
        <authorList>
            <person name="Patil P.P."/>
            <person name="Midha S."/>
            <person name="Patil P.B."/>
        </authorList>
    </citation>
    <scope>NUCLEOTIDE SEQUENCE [LARGE SCALE GENOMIC DNA]</scope>
    <source>
        <strain evidence="3 4">DSM 18929</strain>
    </source>
</reference>
<feature type="transmembrane region" description="Helical" evidence="2">
    <location>
        <begin position="6"/>
        <end position="25"/>
    </location>
</feature>
<comment type="caution">
    <text evidence="3">The sequence shown here is derived from an EMBL/GenBank/DDBJ whole genome shotgun (WGS) entry which is preliminary data.</text>
</comment>